<dbReference type="EMBL" id="CM041550">
    <property type="protein sequence ID" value="KAI3356511.1"/>
    <property type="molecule type" value="Genomic_DNA"/>
</dbReference>
<keyword evidence="2" id="KW-1185">Reference proteome</keyword>
<protein>
    <submittedName>
        <fullName evidence="1">Uncharacterized protein</fullName>
    </submittedName>
</protein>
<organism evidence="1 2">
    <name type="scientific">Scortum barcoo</name>
    <name type="common">barcoo grunter</name>
    <dbReference type="NCBI Taxonomy" id="214431"/>
    <lineage>
        <taxon>Eukaryota</taxon>
        <taxon>Metazoa</taxon>
        <taxon>Chordata</taxon>
        <taxon>Craniata</taxon>
        <taxon>Vertebrata</taxon>
        <taxon>Euteleostomi</taxon>
        <taxon>Actinopterygii</taxon>
        <taxon>Neopterygii</taxon>
        <taxon>Teleostei</taxon>
        <taxon>Neoteleostei</taxon>
        <taxon>Acanthomorphata</taxon>
        <taxon>Eupercaria</taxon>
        <taxon>Centrarchiformes</taxon>
        <taxon>Terapontoidei</taxon>
        <taxon>Terapontidae</taxon>
        <taxon>Scortum</taxon>
    </lineage>
</organism>
<evidence type="ECO:0000313" key="1">
    <source>
        <dbReference type="EMBL" id="KAI3356511.1"/>
    </source>
</evidence>
<accession>A0ACB8VM02</accession>
<evidence type="ECO:0000313" key="2">
    <source>
        <dbReference type="Proteomes" id="UP000831701"/>
    </source>
</evidence>
<comment type="caution">
    <text evidence="1">The sequence shown here is derived from an EMBL/GenBank/DDBJ whole genome shotgun (WGS) entry which is preliminary data.</text>
</comment>
<sequence>MSLGWPGNASGIPPEELEEVSRGEGGGLGISAQTAASATRSRTKRMKMDGWINKLTCQILGISVMLPVLMGSGEEKQTLGDMFLKAEDSNWNIFESGSCTERKGKILRKKKAGEKDTLDGLCIALAGIRDTFSASWRSVLVDNNRIVFANMIDGNILQHIGQFRNQCKNGKSWTHQKTKTPLKLIKLAVIDDFSYSEGCQFQGPGVVPAGSLSWLTGTSKWREAIINIISSTCAFPAMTSQNAVE</sequence>
<reference evidence="1" key="1">
    <citation type="submission" date="2022-04" db="EMBL/GenBank/DDBJ databases">
        <title>Jade perch genome.</title>
        <authorList>
            <person name="Chao B."/>
        </authorList>
    </citation>
    <scope>NUCLEOTIDE SEQUENCE</scope>
    <source>
        <strain evidence="1">CB-2022</strain>
    </source>
</reference>
<proteinExistence type="predicted"/>
<gene>
    <name evidence="1" type="ORF">L3Q82_017720</name>
</gene>
<name>A0ACB8VM02_9TELE</name>
<dbReference type="Proteomes" id="UP000831701">
    <property type="component" value="Chromosome 20"/>
</dbReference>